<protein>
    <submittedName>
        <fullName evidence="1">Uncharacterized protein</fullName>
    </submittedName>
</protein>
<reference evidence="1" key="2">
    <citation type="submission" date="2021-10" db="EMBL/GenBank/DDBJ databases">
        <title>Phylogenomics reveals ancestral predisposition of the termite-cultivated fungus Termitomyces towards a domesticated lifestyle.</title>
        <authorList>
            <person name="Auxier B."/>
            <person name="Grum-Grzhimaylo A."/>
            <person name="Cardenas M.E."/>
            <person name="Lodge J.D."/>
            <person name="Laessoe T."/>
            <person name="Pedersen O."/>
            <person name="Smith M.E."/>
            <person name="Kuyper T.W."/>
            <person name="Franco-Molano E.A."/>
            <person name="Baroni T.J."/>
            <person name="Aanen D.K."/>
        </authorList>
    </citation>
    <scope>NUCLEOTIDE SEQUENCE</scope>
    <source>
        <strain evidence="1">AP01</strain>
        <tissue evidence="1">Mycelium</tissue>
    </source>
</reference>
<dbReference type="AlphaFoldDB" id="A0A9P7GAT0"/>
<name>A0A9P7GAT0_9AGAR</name>
<comment type="caution">
    <text evidence="1">The sequence shown here is derived from an EMBL/GenBank/DDBJ whole genome shotgun (WGS) entry which is preliminary data.</text>
</comment>
<evidence type="ECO:0000313" key="1">
    <source>
        <dbReference type="EMBL" id="KAG5645318.1"/>
    </source>
</evidence>
<keyword evidence="2" id="KW-1185">Reference proteome</keyword>
<reference evidence="1" key="1">
    <citation type="submission" date="2020-07" db="EMBL/GenBank/DDBJ databases">
        <authorList>
            <person name="Nieuwenhuis M."/>
            <person name="Van De Peppel L.J.J."/>
        </authorList>
    </citation>
    <scope>NUCLEOTIDE SEQUENCE</scope>
    <source>
        <strain evidence="1">AP01</strain>
        <tissue evidence="1">Mycelium</tissue>
    </source>
</reference>
<dbReference type="Proteomes" id="UP000775547">
    <property type="component" value="Unassembled WGS sequence"/>
</dbReference>
<gene>
    <name evidence="1" type="ORF">DXG03_006507</name>
</gene>
<dbReference type="EMBL" id="JABCKV010000043">
    <property type="protein sequence ID" value="KAG5645318.1"/>
    <property type="molecule type" value="Genomic_DNA"/>
</dbReference>
<proteinExistence type="predicted"/>
<accession>A0A9P7GAT0</accession>
<organism evidence="1 2">
    <name type="scientific">Asterophora parasitica</name>
    <dbReference type="NCBI Taxonomy" id="117018"/>
    <lineage>
        <taxon>Eukaryota</taxon>
        <taxon>Fungi</taxon>
        <taxon>Dikarya</taxon>
        <taxon>Basidiomycota</taxon>
        <taxon>Agaricomycotina</taxon>
        <taxon>Agaricomycetes</taxon>
        <taxon>Agaricomycetidae</taxon>
        <taxon>Agaricales</taxon>
        <taxon>Tricholomatineae</taxon>
        <taxon>Lyophyllaceae</taxon>
        <taxon>Asterophora</taxon>
    </lineage>
</organism>
<sequence length="218" mass="23354">MTSAETMQLFTWLNGQTNIAHLAFPHLLDPTDTPINGSLSHIPQGSRNGTFTDTLNAYELLTPSITPSASPIIPFFLPPATPFNSPALLPALTTLVATPSIITSLITTGYNVFPRPLQHVTLIINNTLYTGLRPAALLNTLYGITTLVLKFGPNVDKRTIGKVISAGTSLSMPVADSNDINTIGRGQLLRVLEVEASDASTDAEQVRAPQRQLMPSPL</sequence>
<evidence type="ECO:0000313" key="2">
    <source>
        <dbReference type="Proteomes" id="UP000775547"/>
    </source>
</evidence>
<dbReference type="OrthoDB" id="3067712at2759"/>